<dbReference type="PANTHER" id="PTHR12755:SF6">
    <property type="entry name" value="POLYRIBONUCLEOTIDE 5'-HYDROXYL-KINASE CLP1"/>
    <property type="match status" value="1"/>
</dbReference>
<dbReference type="FunFam" id="2.60.120.1030:FF:000001">
    <property type="entry name" value="Protein CLP1 homolog 5"/>
    <property type="match status" value="1"/>
</dbReference>
<keyword evidence="12" id="KW-1185">Reference proteome</keyword>
<dbReference type="Gene3D" id="3.40.50.300">
    <property type="entry name" value="P-loop containing nucleotide triphosphate hydrolases"/>
    <property type="match status" value="1"/>
</dbReference>
<feature type="domain" description="Clp1 P-loop" evidence="10">
    <location>
        <begin position="121"/>
        <end position="295"/>
    </location>
</feature>
<evidence type="ECO:0000256" key="1">
    <source>
        <dbReference type="ARBA" id="ARBA00004123"/>
    </source>
</evidence>
<dbReference type="EMBL" id="MCFD01000005">
    <property type="protein sequence ID" value="ORX70656.1"/>
    <property type="molecule type" value="Genomic_DNA"/>
</dbReference>
<dbReference type="GO" id="GO:0031124">
    <property type="term" value="P:mRNA 3'-end processing"/>
    <property type="evidence" value="ECO:0007669"/>
    <property type="project" value="InterPro"/>
</dbReference>
<accession>A0A1Y1WBN8</accession>
<dbReference type="AlphaFoldDB" id="A0A1Y1WBN8"/>
<feature type="domain" description="Clp1 N-terminal" evidence="9">
    <location>
        <begin position="15"/>
        <end position="105"/>
    </location>
</feature>
<keyword evidence="7" id="KW-0539">Nucleus</keyword>
<evidence type="ECO:0000256" key="5">
    <source>
        <dbReference type="ARBA" id="ARBA00022741"/>
    </source>
</evidence>
<dbReference type="Gene3D" id="2.60.120.1030">
    <property type="entry name" value="Clp1, DNA binding domain"/>
    <property type="match status" value="1"/>
</dbReference>
<evidence type="ECO:0000256" key="7">
    <source>
        <dbReference type="ARBA" id="ARBA00023242"/>
    </source>
</evidence>
<evidence type="ECO:0000313" key="11">
    <source>
        <dbReference type="EMBL" id="ORX70656.1"/>
    </source>
</evidence>
<dbReference type="Pfam" id="PF06807">
    <property type="entry name" value="Clp1"/>
    <property type="match status" value="1"/>
</dbReference>
<organism evidence="11 12">
    <name type="scientific">Linderina pennispora</name>
    <dbReference type="NCBI Taxonomy" id="61395"/>
    <lineage>
        <taxon>Eukaryota</taxon>
        <taxon>Fungi</taxon>
        <taxon>Fungi incertae sedis</taxon>
        <taxon>Zoopagomycota</taxon>
        <taxon>Kickxellomycotina</taxon>
        <taxon>Kickxellomycetes</taxon>
        <taxon>Kickxellales</taxon>
        <taxon>Kickxellaceae</taxon>
        <taxon>Linderina</taxon>
    </lineage>
</organism>
<protein>
    <recommendedName>
        <fullName evidence="3">Polynucleotide 5'-hydroxyl-kinase GRC3</fullName>
    </recommendedName>
    <alternativeName>
        <fullName evidence="2">Polynucleotide 5'-hydroxyl-kinase grc3</fullName>
    </alternativeName>
</protein>
<proteinExistence type="predicted"/>
<reference evidence="11 12" key="1">
    <citation type="submission" date="2016-07" db="EMBL/GenBank/DDBJ databases">
        <title>Pervasive Adenine N6-methylation of Active Genes in Fungi.</title>
        <authorList>
            <consortium name="DOE Joint Genome Institute"/>
            <person name="Mondo S.J."/>
            <person name="Dannebaum R.O."/>
            <person name="Kuo R.C."/>
            <person name="Labutti K."/>
            <person name="Haridas S."/>
            <person name="Kuo A."/>
            <person name="Salamov A."/>
            <person name="Ahrendt S.R."/>
            <person name="Lipzen A."/>
            <person name="Sullivan W."/>
            <person name="Andreopoulos W.B."/>
            <person name="Clum A."/>
            <person name="Lindquist E."/>
            <person name="Daum C."/>
            <person name="Ramamoorthy G.K."/>
            <person name="Gryganskyi A."/>
            <person name="Culley D."/>
            <person name="Magnuson J.K."/>
            <person name="James T.Y."/>
            <person name="O'Malley M.A."/>
            <person name="Stajich J.E."/>
            <person name="Spatafora J.W."/>
            <person name="Visel A."/>
            <person name="Grigoriev I.V."/>
        </authorList>
    </citation>
    <scope>NUCLEOTIDE SEQUENCE [LARGE SCALE GENOMIC DNA]</scope>
    <source>
        <strain evidence="11 12">ATCC 12442</strain>
    </source>
</reference>
<dbReference type="InterPro" id="IPR032324">
    <property type="entry name" value="Clp1_N"/>
</dbReference>
<sequence>MTAAKELNEAAKEWQLKAGEEFRFEVAFRKTIKVTLVSGCAEYFGAELGPTTDYSFSGENGAIFSWEGCTLRVVGECQSAYVAGETPMDSYINVHMALQQKRVQAHGDISGGSDESAATPRETPLFADLDPHEATITVPGTLSVTPITHAISIEDSWIGYAEASSNAPPATPIVWQFGHEQPTDNVLLYKLLVDRVAQSIDLRLRTDRFAAGSGFVVDTRGVSDASKYEVLEYAAEKLKINVLIVVGNERMYSAFSSKMAGVTVVKLAKSGGVVDREPAFRRQYNSRIVRQYFYGTSGNPVSSYSTITNFDDILVVRIGEDARAPSSTLPLGESRMVTDTSVLEVTPDEGLSHSILAVTDARRDEAREGVVGMQALGFVSVTGVDMAKKRLTLLAPVPGRLQKPVLLYGGIKWMET</sequence>
<dbReference type="Gene3D" id="2.40.30.330">
    <property type="entry name" value="Pre-mRNA cleavage complex subunit Clp1, C-terminal domain"/>
    <property type="match status" value="1"/>
</dbReference>
<comment type="subcellular location">
    <subcellularLocation>
        <location evidence="1">Nucleus</location>
    </subcellularLocation>
</comment>
<evidence type="ECO:0000259" key="9">
    <source>
        <dbReference type="Pfam" id="PF16573"/>
    </source>
</evidence>
<dbReference type="GeneID" id="63803906"/>
<evidence type="ECO:0000259" key="8">
    <source>
        <dbReference type="Pfam" id="PF06807"/>
    </source>
</evidence>
<dbReference type="STRING" id="61395.A0A1Y1WBN8"/>
<dbReference type="PANTHER" id="PTHR12755">
    <property type="entry name" value="CLEAVAGE/POLYADENYLATION FACTOR IA SUBUNIT CLP1P"/>
    <property type="match status" value="1"/>
</dbReference>
<gene>
    <name evidence="11" type="ORF">DL89DRAFT_266835</name>
</gene>
<dbReference type="InterPro" id="IPR032319">
    <property type="entry name" value="CLP1_P"/>
</dbReference>
<dbReference type="InterPro" id="IPR038238">
    <property type="entry name" value="Clp1_C_sf"/>
</dbReference>
<comment type="caution">
    <text evidence="11">The sequence shown here is derived from an EMBL/GenBank/DDBJ whole genome shotgun (WGS) entry which is preliminary data.</text>
</comment>
<dbReference type="RefSeq" id="XP_040744235.1">
    <property type="nucleotide sequence ID" value="XM_040887258.1"/>
</dbReference>
<evidence type="ECO:0000256" key="2">
    <source>
        <dbReference type="ARBA" id="ARBA00018706"/>
    </source>
</evidence>
<dbReference type="GO" id="GO:0005634">
    <property type="term" value="C:nucleus"/>
    <property type="evidence" value="ECO:0007669"/>
    <property type="project" value="UniProtKB-SubCell"/>
</dbReference>
<dbReference type="InterPro" id="IPR045116">
    <property type="entry name" value="Clp1/Grc3"/>
</dbReference>
<evidence type="ECO:0000256" key="6">
    <source>
        <dbReference type="ARBA" id="ARBA00022840"/>
    </source>
</evidence>
<feature type="domain" description="Clp1 C-terminal" evidence="8">
    <location>
        <begin position="304"/>
        <end position="415"/>
    </location>
</feature>
<dbReference type="GO" id="GO:0006388">
    <property type="term" value="P:tRNA splicing, via endonucleolytic cleavage and ligation"/>
    <property type="evidence" value="ECO:0007669"/>
    <property type="project" value="TreeGrafter"/>
</dbReference>
<keyword evidence="4" id="KW-0507">mRNA processing</keyword>
<dbReference type="InterPro" id="IPR010655">
    <property type="entry name" value="Clp1_C"/>
</dbReference>
<evidence type="ECO:0000313" key="12">
    <source>
        <dbReference type="Proteomes" id="UP000193922"/>
    </source>
</evidence>
<dbReference type="OrthoDB" id="258143at2759"/>
<dbReference type="InterPro" id="IPR027417">
    <property type="entry name" value="P-loop_NTPase"/>
</dbReference>
<dbReference type="Proteomes" id="UP000193922">
    <property type="component" value="Unassembled WGS sequence"/>
</dbReference>
<dbReference type="GO" id="GO:0051731">
    <property type="term" value="F:polynucleotide 5'-hydroxyl-kinase activity"/>
    <property type="evidence" value="ECO:0007669"/>
    <property type="project" value="InterPro"/>
</dbReference>
<name>A0A1Y1WBN8_9FUNG</name>
<dbReference type="InterPro" id="IPR038239">
    <property type="entry name" value="Clp1_N_sf"/>
</dbReference>
<dbReference type="Pfam" id="PF16573">
    <property type="entry name" value="CLP1_N"/>
    <property type="match status" value="1"/>
</dbReference>
<evidence type="ECO:0000259" key="10">
    <source>
        <dbReference type="Pfam" id="PF16575"/>
    </source>
</evidence>
<keyword evidence="5" id="KW-0547">Nucleotide-binding</keyword>
<evidence type="ECO:0000256" key="4">
    <source>
        <dbReference type="ARBA" id="ARBA00022664"/>
    </source>
</evidence>
<dbReference type="GO" id="GO:0005524">
    <property type="term" value="F:ATP binding"/>
    <property type="evidence" value="ECO:0007669"/>
    <property type="project" value="UniProtKB-KW"/>
</dbReference>
<evidence type="ECO:0000256" key="3">
    <source>
        <dbReference type="ARBA" id="ARBA00019824"/>
    </source>
</evidence>
<keyword evidence="6" id="KW-0067">ATP-binding</keyword>
<dbReference type="Pfam" id="PF16575">
    <property type="entry name" value="CLP1_P"/>
    <property type="match status" value="1"/>
</dbReference>